<keyword evidence="1" id="KW-0472">Membrane</keyword>
<dbReference type="InterPro" id="IPR025671">
    <property type="entry name" value="HXXEE"/>
</dbReference>
<protein>
    <submittedName>
        <fullName evidence="2">Na+/proline symporter</fullName>
    </submittedName>
</protein>
<evidence type="ECO:0000313" key="3">
    <source>
        <dbReference type="Proteomes" id="UP000560658"/>
    </source>
</evidence>
<dbReference type="EMBL" id="JACIER010000010">
    <property type="protein sequence ID" value="MBB4044750.1"/>
    <property type="molecule type" value="Genomic_DNA"/>
</dbReference>
<keyword evidence="1" id="KW-0812">Transmembrane</keyword>
<feature type="transmembrane region" description="Helical" evidence="1">
    <location>
        <begin position="137"/>
        <end position="161"/>
    </location>
</feature>
<feature type="transmembrane region" description="Helical" evidence="1">
    <location>
        <begin position="106"/>
        <end position="125"/>
    </location>
</feature>
<comment type="caution">
    <text evidence="2">The sequence shown here is derived from an EMBL/GenBank/DDBJ whole genome shotgun (WGS) entry which is preliminary data.</text>
</comment>
<dbReference type="Proteomes" id="UP000560658">
    <property type="component" value="Unassembled WGS sequence"/>
</dbReference>
<dbReference type="RefSeq" id="WP_044163460.1">
    <property type="nucleotide sequence ID" value="NZ_JACIER010000010.1"/>
</dbReference>
<sequence length="165" mass="18324">MLKKKKARIAVQALPFVFALHNIEEALFMGKPELGPQMPMIVSSQQFIIAVSLFTVLGFMLVFGRRFYPSPQSYRYAVTAFSGMLFLNSFLPHILSALFLNAYTPGLLTASLLVLPLTTYILWEIKQSHWFSGKQMTAAILLGGVCGFVLVFLFLGIGSLFTCST</sequence>
<gene>
    <name evidence="2" type="ORF">GGR06_002548</name>
</gene>
<keyword evidence="3" id="KW-1185">Reference proteome</keyword>
<proteinExistence type="predicted"/>
<dbReference type="AlphaFoldDB" id="A0A840CXZ6"/>
<dbReference type="Pfam" id="PF13787">
    <property type="entry name" value="HXXEE"/>
    <property type="match status" value="1"/>
</dbReference>
<accession>A0A840CXZ6</accession>
<evidence type="ECO:0000256" key="1">
    <source>
        <dbReference type="SAM" id="Phobius"/>
    </source>
</evidence>
<evidence type="ECO:0000313" key="2">
    <source>
        <dbReference type="EMBL" id="MBB4044750.1"/>
    </source>
</evidence>
<organism evidence="2 3">
    <name type="scientific">Bacteroides reticulotermitis</name>
    <dbReference type="NCBI Taxonomy" id="1133319"/>
    <lineage>
        <taxon>Bacteria</taxon>
        <taxon>Pseudomonadati</taxon>
        <taxon>Bacteroidota</taxon>
        <taxon>Bacteroidia</taxon>
        <taxon>Bacteroidales</taxon>
        <taxon>Bacteroidaceae</taxon>
        <taxon>Bacteroides</taxon>
    </lineage>
</organism>
<feature type="transmembrane region" description="Helical" evidence="1">
    <location>
        <begin position="44"/>
        <end position="64"/>
    </location>
</feature>
<reference evidence="2" key="1">
    <citation type="submission" date="2020-08" db="EMBL/GenBank/DDBJ databases">
        <title>Genomic Encyclopedia of Type Strains, Phase IV (KMG-IV): sequencing the most valuable type-strain genomes for metagenomic binning, comparative biology and taxonomic classification.</title>
        <authorList>
            <person name="Goeker M."/>
        </authorList>
    </citation>
    <scope>NUCLEOTIDE SEQUENCE [LARGE SCALE GENOMIC DNA]</scope>
    <source>
        <strain evidence="2">DSM 105720</strain>
    </source>
</reference>
<feature type="transmembrane region" description="Helical" evidence="1">
    <location>
        <begin position="76"/>
        <end position="100"/>
    </location>
</feature>
<name>A0A840CXZ6_9BACE</name>
<keyword evidence="1" id="KW-1133">Transmembrane helix</keyword>